<keyword evidence="4" id="KW-0378">Hydrolase</keyword>
<keyword evidence="8" id="KW-1185">Reference proteome</keyword>
<evidence type="ECO:0000256" key="2">
    <source>
        <dbReference type="ARBA" id="ARBA00007749"/>
    </source>
</evidence>
<name>A0ABT1X3I5_9PROT</name>
<dbReference type="PANTHER" id="PTHR42978">
    <property type="entry name" value="QUORUM-QUENCHING LACTONASE YTNP-RELATED-RELATED"/>
    <property type="match status" value="1"/>
</dbReference>
<gene>
    <name evidence="7" type="ORF">NRP21_11440</name>
</gene>
<dbReference type="InterPro" id="IPR001279">
    <property type="entry name" value="Metallo-B-lactamas"/>
</dbReference>
<accession>A0ABT1X3I5</accession>
<dbReference type="SMART" id="SM00849">
    <property type="entry name" value="Lactamase_B"/>
    <property type="match status" value="1"/>
</dbReference>
<dbReference type="InterPro" id="IPR051013">
    <property type="entry name" value="MBL_superfamily_lactonases"/>
</dbReference>
<feature type="domain" description="Metallo-beta-lactamase" evidence="6">
    <location>
        <begin position="23"/>
        <end position="208"/>
    </location>
</feature>
<keyword evidence="5" id="KW-0862">Zinc</keyword>
<comment type="caution">
    <text evidence="7">The sequence shown here is derived from an EMBL/GenBank/DDBJ whole genome shotgun (WGS) entry which is preliminary data.</text>
</comment>
<evidence type="ECO:0000256" key="1">
    <source>
        <dbReference type="ARBA" id="ARBA00001947"/>
    </source>
</evidence>
<evidence type="ECO:0000256" key="5">
    <source>
        <dbReference type="ARBA" id="ARBA00022833"/>
    </source>
</evidence>
<dbReference type="InterPro" id="IPR036866">
    <property type="entry name" value="RibonucZ/Hydroxyglut_hydro"/>
</dbReference>
<reference evidence="7 8" key="1">
    <citation type="submission" date="2022-06" db="EMBL/GenBank/DDBJ databases">
        <title>Roseomonas CN29.</title>
        <authorList>
            <person name="Cheng Y."/>
            <person name="He X."/>
        </authorList>
    </citation>
    <scope>NUCLEOTIDE SEQUENCE [LARGE SCALE GENOMIC DNA]</scope>
    <source>
        <strain evidence="7 8">CN29</strain>
    </source>
</reference>
<evidence type="ECO:0000256" key="4">
    <source>
        <dbReference type="ARBA" id="ARBA00022801"/>
    </source>
</evidence>
<evidence type="ECO:0000259" key="6">
    <source>
        <dbReference type="SMART" id="SM00849"/>
    </source>
</evidence>
<protein>
    <submittedName>
        <fullName evidence="7">MBL fold metallo-hydrolase</fullName>
    </submittedName>
</protein>
<dbReference type="Gene3D" id="3.60.15.10">
    <property type="entry name" value="Ribonuclease Z/Hydroxyacylglutathione hydrolase-like"/>
    <property type="match status" value="1"/>
</dbReference>
<dbReference type="Proteomes" id="UP001524642">
    <property type="component" value="Unassembled WGS sequence"/>
</dbReference>
<comment type="similarity">
    <text evidence="2">Belongs to the metallo-beta-lactamase superfamily.</text>
</comment>
<dbReference type="RefSeq" id="WP_257716331.1">
    <property type="nucleotide sequence ID" value="NZ_JANJOU010000008.1"/>
</dbReference>
<evidence type="ECO:0000313" key="7">
    <source>
        <dbReference type="EMBL" id="MCR0982663.1"/>
    </source>
</evidence>
<dbReference type="SUPFAM" id="SSF56281">
    <property type="entry name" value="Metallo-hydrolase/oxidoreductase"/>
    <property type="match status" value="1"/>
</dbReference>
<evidence type="ECO:0000313" key="8">
    <source>
        <dbReference type="Proteomes" id="UP001524642"/>
    </source>
</evidence>
<organism evidence="7 8">
    <name type="scientific">Roseomonas populi</name>
    <dbReference type="NCBI Taxonomy" id="3121582"/>
    <lineage>
        <taxon>Bacteria</taxon>
        <taxon>Pseudomonadati</taxon>
        <taxon>Pseudomonadota</taxon>
        <taxon>Alphaproteobacteria</taxon>
        <taxon>Acetobacterales</taxon>
        <taxon>Roseomonadaceae</taxon>
        <taxon>Roseomonas</taxon>
    </lineage>
</organism>
<dbReference type="EMBL" id="JANJOU010000008">
    <property type="protein sequence ID" value="MCR0982663.1"/>
    <property type="molecule type" value="Genomic_DNA"/>
</dbReference>
<dbReference type="Pfam" id="PF00753">
    <property type="entry name" value="Lactamase_B"/>
    <property type="match status" value="1"/>
</dbReference>
<proteinExistence type="inferred from homology"/>
<dbReference type="PANTHER" id="PTHR42978:SF2">
    <property type="entry name" value="102 KBASES UNSTABLE REGION: FROM 1 TO 119443"/>
    <property type="match status" value="1"/>
</dbReference>
<sequence>MYRLDVLVQGYPGKSVCHGGLGWSTIALLRGEGRTILIDVGAFGIRKELEKQLAARGVSADAVTDVVLTHAHYDHSVNYTLFPSATVWIGRTELEWARDVPPGFNPLPELYVQDMARSPRVRLIEDGATFLPGLTAVAAPGHTPGCLLFRLDAAEPPVLFTGDAAKNRAELLSLRTDMTMDADASRASLETVWRLWREAPGMIVVPGHDLSMRLDADGRPEYLGERRAAIAAWFDEDLSVTTPIDLTEGQP</sequence>
<evidence type="ECO:0000256" key="3">
    <source>
        <dbReference type="ARBA" id="ARBA00022723"/>
    </source>
</evidence>
<keyword evidence="3" id="KW-0479">Metal-binding</keyword>
<comment type="cofactor">
    <cofactor evidence="1">
        <name>Zn(2+)</name>
        <dbReference type="ChEBI" id="CHEBI:29105"/>
    </cofactor>
</comment>